<keyword evidence="7" id="KW-0325">Glycoprotein</keyword>
<evidence type="ECO:0000256" key="3">
    <source>
        <dbReference type="ARBA" id="ARBA00022729"/>
    </source>
</evidence>
<dbReference type="Proteomes" id="UP001163046">
    <property type="component" value="Unassembled WGS sequence"/>
</dbReference>
<evidence type="ECO:0000256" key="6">
    <source>
        <dbReference type="ARBA" id="ARBA00023157"/>
    </source>
</evidence>
<keyword evidence="5" id="KW-0472">Membrane</keyword>
<dbReference type="Gene3D" id="2.60.120.1190">
    <property type="match status" value="1"/>
</dbReference>
<dbReference type="Pfam" id="PF21114">
    <property type="entry name" value="DDR1-2_DS-like"/>
    <property type="match status" value="1"/>
</dbReference>
<evidence type="ECO:0000256" key="7">
    <source>
        <dbReference type="ARBA" id="ARBA00023180"/>
    </source>
</evidence>
<keyword evidence="10" id="KW-1185">Reference proteome</keyword>
<sequence>MVLPKKHFLSSGLGMLTDGSLAPEDYVDTDGLGWIGWNAKDTPTPYIIFEFLDTRIFHSMTIHCNVRDRTKIKLFSQVEVSFNVDGVAFDASLTYKPKNVSSGSSG</sequence>
<feature type="domain" description="Discoidin" evidence="8">
    <location>
        <begin position="6"/>
        <end position="89"/>
    </location>
</feature>
<evidence type="ECO:0000256" key="5">
    <source>
        <dbReference type="ARBA" id="ARBA00023136"/>
    </source>
</evidence>
<name>A0A9W9YEW4_9CNID</name>
<dbReference type="EMBL" id="MU827784">
    <property type="protein sequence ID" value="KAJ7334451.1"/>
    <property type="molecule type" value="Genomic_DNA"/>
</dbReference>
<accession>A0A9W9YEW4</accession>
<evidence type="ECO:0000256" key="2">
    <source>
        <dbReference type="ARBA" id="ARBA00022692"/>
    </source>
</evidence>
<dbReference type="InterPro" id="IPR048525">
    <property type="entry name" value="DDR1-2_DS-like"/>
</dbReference>
<dbReference type="GO" id="GO:0016020">
    <property type="term" value="C:membrane"/>
    <property type="evidence" value="ECO:0007669"/>
    <property type="project" value="UniProtKB-SubCell"/>
</dbReference>
<evidence type="ECO:0000313" key="10">
    <source>
        <dbReference type="Proteomes" id="UP001163046"/>
    </source>
</evidence>
<comment type="subcellular location">
    <subcellularLocation>
        <location evidence="1">Membrane</location>
        <topology evidence="1">Single-pass type I membrane protein</topology>
    </subcellularLocation>
</comment>
<evidence type="ECO:0000259" key="8">
    <source>
        <dbReference type="Pfam" id="PF21114"/>
    </source>
</evidence>
<organism evidence="9 10">
    <name type="scientific">Desmophyllum pertusum</name>
    <dbReference type="NCBI Taxonomy" id="174260"/>
    <lineage>
        <taxon>Eukaryota</taxon>
        <taxon>Metazoa</taxon>
        <taxon>Cnidaria</taxon>
        <taxon>Anthozoa</taxon>
        <taxon>Hexacorallia</taxon>
        <taxon>Scleractinia</taxon>
        <taxon>Caryophylliina</taxon>
        <taxon>Caryophylliidae</taxon>
        <taxon>Desmophyllum</taxon>
    </lineage>
</organism>
<keyword evidence="6" id="KW-1015">Disulfide bond</keyword>
<keyword evidence="3" id="KW-0732">Signal</keyword>
<dbReference type="OrthoDB" id="5976912at2759"/>
<reference evidence="9" key="1">
    <citation type="submission" date="2023-01" db="EMBL/GenBank/DDBJ databases">
        <title>Genome assembly of the deep-sea coral Lophelia pertusa.</title>
        <authorList>
            <person name="Herrera S."/>
            <person name="Cordes E."/>
        </authorList>
    </citation>
    <scope>NUCLEOTIDE SEQUENCE</scope>
    <source>
        <strain evidence="9">USNM1676648</strain>
        <tissue evidence="9">Polyp</tissue>
    </source>
</reference>
<comment type="caution">
    <text evidence="9">The sequence shown here is derived from an EMBL/GenBank/DDBJ whole genome shotgun (WGS) entry which is preliminary data.</text>
</comment>
<evidence type="ECO:0000313" key="9">
    <source>
        <dbReference type="EMBL" id="KAJ7334451.1"/>
    </source>
</evidence>
<evidence type="ECO:0000256" key="1">
    <source>
        <dbReference type="ARBA" id="ARBA00004479"/>
    </source>
</evidence>
<gene>
    <name evidence="9" type="primary">DDR2_4</name>
    <name evidence="9" type="ORF">OS493_014768</name>
</gene>
<protein>
    <submittedName>
        <fullName evidence="9">DNA damage responsive protein</fullName>
    </submittedName>
</protein>
<keyword evidence="2" id="KW-0812">Transmembrane</keyword>
<proteinExistence type="predicted"/>
<dbReference type="AlphaFoldDB" id="A0A9W9YEW4"/>
<evidence type="ECO:0000256" key="4">
    <source>
        <dbReference type="ARBA" id="ARBA00022989"/>
    </source>
</evidence>
<keyword evidence="4" id="KW-1133">Transmembrane helix</keyword>